<dbReference type="Proteomes" id="UP000538666">
    <property type="component" value="Unassembled WGS sequence"/>
</dbReference>
<comment type="caution">
    <text evidence="1">The sequence shown here is derived from an EMBL/GenBank/DDBJ whole genome shotgun (WGS) entry which is preliminary data.</text>
</comment>
<keyword evidence="2" id="KW-1185">Reference proteome</keyword>
<dbReference type="RefSeq" id="WP_050060416.1">
    <property type="nucleotide sequence ID" value="NZ_JACHEK010000010.1"/>
</dbReference>
<dbReference type="EMBL" id="JACHEK010000010">
    <property type="protein sequence ID" value="MBB6146543.1"/>
    <property type="molecule type" value="Genomic_DNA"/>
</dbReference>
<evidence type="ECO:0000313" key="1">
    <source>
        <dbReference type="EMBL" id="MBB6146543.1"/>
    </source>
</evidence>
<dbReference type="PROSITE" id="PS51257">
    <property type="entry name" value="PROKAR_LIPOPROTEIN"/>
    <property type="match status" value="1"/>
</dbReference>
<organism evidence="1 2">
    <name type="scientific">Silvibacterium bohemicum</name>
    <dbReference type="NCBI Taxonomy" id="1577686"/>
    <lineage>
        <taxon>Bacteria</taxon>
        <taxon>Pseudomonadati</taxon>
        <taxon>Acidobacteriota</taxon>
        <taxon>Terriglobia</taxon>
        <taxon>Terriglobales</taxon>
        <taxon>Acidobacteriaceae</taxon>
        <taxon>Silvibacterium</taxon>
    </lineage>
</organism>
<reference evidence="1 2" key="1">
    <citation type="submission" date="2020-08" db="EMBL/GenBank/DDBJ databases">
        <title>Genomic Encyclopedia of Type Strains, Phase IV (KMG-IV): sequencing the most valuable type-strain genomes for metagenomic binning, comparative biology and taxonomic classification.</title>
        <authorList>
            <person name="Goeker M."/>
        </authorList>
    </citation>
    <scope>NUCLEOTIDE SEQUENCE [LARGE SCALE GENOMIC DNA]</scope>
    <source>
        <strain evidence="1 2">DSM 103733</strain>
    </source>
</reference>
<evidence type="ECO:0000313" key="2">
    <source>
        <dbReference type="Proteomes" id="UP000538666"/>
    </source>
</evidence>
<proteinExistence type="predicted"/>
<sequence>MKAAGCALPIRQRIFPALLLSLTGCGLLCFALTACKSAFVEATIRNDSDAPVRLIEVDYPSASFGTQSLAAHTVYHYRFKIQGSGPVTLSYTGSDGKTHTATGPTLDQGQQGGLTIALDAAGKISWSENLIAPK</sequence>
<dbReference type="AlphaFoldDB" id="A0A841JYK5"/>
<accession>A0A841JYK5</accession>
<dbReference type="OrthoDB" id="122654at2"/>
<gene>
    <name evidence="1" type="ORF">HNQ77_004522</name>
</gene>
<protein>
    <submittedName>
        <fullName evidence="1">Uncharacterized protein</fullName>
    </submittedName>
</protein>
<name>A0A841JYK5_9BACT</name>